<keyword evidence="5" id="KW-1185">Reference proteome</keyword>
<dbReference type="EMBL" id="JACVVK020000007">
    <property type="protein sequence ID" value="KAK7506176.1"/>
    <property type="molecule type" value="Genomic_DNA"/>
</dbReference>
<proteinExistence type="predicted"/>
<evidence type="ECO:0000259" key="3">
    <source>
        <dbReference type="SMART" id="SM00110"/>
    </source>
</evidence>
<evidence type="ECO:0000256" key="2">
    <source>
        <dbReference type="SAM" id="SignalP"/>
    </source>
</evidence>
<dbReference type="InterPro" id="IPR001073">
    <property type="entry name" value="C1q_dom"/>
</dbReference>
<dbReference type="Gene3D" id="2.60.120.40">
    <property type="match status" value="1"/>
</dbReference>
<dbReference type="SUPFAM" id="SSF49842">
    <property type="entry name" value="TNF-like"/>
    <property type="match status" value="1"/>
</dbReference>
<feature type="domain" description="C1q" evidence="3">
    <location>
        <begin position="125"/>
        <end position="240"/>
    </location>
</feature>
<dbReference type="Pfam" id="PF00386">
    <property type="entry name" value="C1q"/>
    <property type="match status" value="1"/>
</dbReference>
<sequence>MSAKIFTTLMTVMLLSAGLSPEVDANEDKTAGWMTDVVSETGTGLVLQWYNTFSAQLNELDQRLDDVESSISYAEQLAPTLQQVMDDSLVNVTTKLADANTLLGSMNLPPPPNDTFVAFATGEGSVSYDASSTDTIKLQPPVVNTQHYDHDTGTFTAPRDGLYWFLLRATPASSIHIDMLRNGVDQLTQSSNSGYYDVKLRTAITFLAAGDTVALFSAGSSGTKTLNSGLFFSGMLLSANNKLTPDFLVAS</sequence>
<evidence type="ECO:0000313" key="4">
    <source>
        <dbReference type="EMBL" id="KAK7506176.1"/>
    </source>
</evidence>
<dbReference type="InterPro" id="IPR008983">
    <property type="entry name" value="Tumour_necrosis_fac-like_dom"/>
</dbReference>
<organism evidence="4 5">
    <name type="scientific">Batillaria attramentaria</name>
    <dbReference type="NCBI Taxonomy" id="370345"/>
    <lineage>
        <taxon>Eukaryota</taxon>
        <taxon>Metazoa</taxon>
        <taxon>Spiralia</taxon>
        <taxon>Lophotrochozoa</taxon>
        <taxon>Mollusca</taxon>
        <taxon>Gastropoda</taxon>
        <taxon>Caenogastropoda</taxon>
        <taxon>Sorbeoconcha</taxon>
        <taxon>Cerithioidea</taxon>
        <taxon>Batillariidae</taxon>
        <taxon>Batillaria</taxon>
    </lineage>
</organism>
<feature type="coiled-coil region" evidence="1">
    <location>
        <begin position="50"/>
        <end position="77"/>
    </location>
</feature>
<accession>A0ABD0M4B5</accession>
<reference evidence="4 5" key="1">
    <citation type="journal article" date="2023" name="Sci. Data">
        <title>Genome assembly of the Korean intertidal mud-creeper Batillaria attramentaria.</title>
        <authorList>
            <person name="Patra A.K."/>
            <person name="Ho P.T."/>
            <person name="Jun S."/>
            <person name="Lee S.J."/>
            <person name="Kim Y."/>
            <person name="Won Y.J."/>
        </authorList>
    </citation>
    <scope>NUCLEOTIDE SEQUENCE [LARGE SCALE GENOMIC DNA]</scope>
    <source>
        <strain evidence="4">Wonlab-2016</strain>
    </source>
</reference>
<keyword evidence="1" id="KW-0175">Coiled coil</keyword>
<gene>
    <name evidence="4" type="ORF">BaRGS_00002288</name>
</gene>
<evidence type="ECO:0000256" key="1">
    <source>
        <dbReference type="SAM" id="Coils"/>
    </source>
</evidence>
<keyword evidence="2" id="KW-0732">Signal</keyword>
<name>A0ABD0M4B5_9CAEN</name>
<dbReference type="SMART" id="SM00110">
    <property type="entry name" value="C1Q"/>
    <property type="match status" value="1"/>
</dbReference>
<protein>
    <recommendedName>
        <fullName evidence="3">C1q domain-containing protein</fullName>
    </recommendedName>
</protein>
<dbReference type="AlphaFoldDB" id="A0ABD0M4B5"/>
<feature type="signal peptide" evidence="2">
    <location>
        <begin position="1"/>
        <end position="25"/>
    </location>
</feature>
<comment type="caution">
    <text evidence="4">The sequence shown here is derived from an EMBL/GenBank/DDBJ whole genome shotgun (WGS) entry which is preliminary data.</text>
</comment>
<feature type="chain" id="PRO_5044896018" description="C1q domain-containing protein" evidence="2">
    <location>
        <begin position="26"/>
        <end position="251"/>
    </location>
</feature>
<evidence type="ECO:0000313" key="5">
    <source>
        <dbReference type="Proteomes" id="UP001519460"/>
    </source>
</evidence>
<dbReference type="Proteomes" id="UP001519460">
    <property type="component" value="Unassembled WGS sequence"/>
</dbReference>